<dbReference type="GeneID" id="40740943"/>
<name>A0A074XVK2_AURPU</name>
<proteinExistence type="predicted"/>
<dbReference type="RefSeq" id="XP_029765790.1">
    <property type="nucleotide sequence ID" value="XM_029898637.1"/>
</dbReference>
<dbReference type="AlphaFoldDB" id="A0A074XVK2"/>
<protein>
    <submittedName>
        <fullName evidence="1">Uncharacterized protein</fullName>
    </submittedName>
</protein>
<organism evidence="1 2">
    <name type="scientific">Aureobasidium pullulans EXF-150</name>
    <dbReference type="NCBI Taxonomy" id="1043002"/>
    <lineage>
        <taxon>Eukaryota</taxon>
        <taxon>Fungi</taxon>
        <taxon>Dikarya</taxon>
        <taxon>Ascomycota</taxon>
        <taxon>Pezizomycotina</taxon>
        <taxon>Dothideomycetes</taxon>
        <taxon>Dothideomycetidae</taxon>
        <taxon>Dothideales</taxon>
        <taxon>Saccotheciaceae</taxon>
        <taxon>Aureobasidium</taxon>
    </lineage>
</organism>
<reference evidence="1 2" key="1">
    <citation type="journal article" date="2014" name="BMC Genomics">
        <title>Genome sequencing of four Aureobasidium pullulans varieties: biotechnological potential, stress tolerance, and description of new species.</title>
        <authorList>
            <person name="Gostin Ar C."/>
            <person name="Ohm R.A."/>
            <person name="Kogej T."/>
            <person name="Sonjak S."/>
            <person name="Turk M."/>
            <person name="Zajc J."/>
            <person name="Zalar P."/>
            <person name="Grube M."/>
            <person name="Sun H."/>
            <person name="Han J."/>
            <person name="Sharma A."/>
            <person name="Chiniquy J."/>
            <person name="Ngan C.Y."/>
            <person name="Lipzen A."/>
            <person name="Barry K."/>
            <person name="Grigoriev I.V."/>
            <person name="Gunde-Cimerman N."/>
        </authorList>
    </citation>
    <scope>NUCLEOTIDE SEQUENCE [LARGE SCALE GENOMIC DNA]</scope>
    <source>
        <strain evidence="1 2">EXF-150</strain>
    </source>
</reference>
<keyword evidence="2" id="KW-1185">Reference proteome</keyword>
<evidence type="ECO:0000313" key="2">
    <source>
        <dbReference type="Proteomes" id="UP000030706"/>
    </source>
</evidence>
<dbReference type="HOGENOM" id="CLU_2573512_0_0_1"/>
<accession>A0A074XVK2</accession>
<gene>
    <name evidence="1" type="ORF">M438DRAFT_10164</name>
</gene>
<evidence type="ECO:0000313" key="1">
    <source>
        <dbReference type="EMBL" id="KEQ89603.1"/>
    </source>
</evidence>
<dbReference type="Proteomes" id="UP000030706">
    <property type="component" value="Unassembled WGS sequence"/>
</dbReference>
<sequence>MVSWCPVSGQTCLVVCISTDASGHRSKEHGLCSYRLGRFRCSKVLLVPSLFVVKSAFVECVDALTIVLHTLILFTSGAVEA</sequence>
<dbReference type="EMBL" id="KL584974">
    <property type="protein sequence ID" value="KEQ89603.1"/>
    <property type="molecule type" value="Genomic_DNA"/>
</dbReference>